<dbReference type="SUPFAM" id="SSF49785">
    <property type="entry name" value="Galactose-binding domain-like"/>
    <property type="match status" value="1"/>
</dbReference>
<organism evidence="6 7">
    <name type="scientific">Arenibacter palladensis</name>
    <dbReference type="NCBI Taxonomy" id="237373"/>
    <lineage>
        <taxon>Bacteria</taxon>
        <taxon>Pseudomonadati</taxon>
        <taxon>Bacteroidota</taxon>
        <taxon>Flavobacteriia</taxon>
        <taxon>Flavobacteriales</taxon>
        <taxon>Flavobacteriaceae</taxon>
        <taxon>Arenibacter</taxon>
    </lineage>
</organism>
<dbReference type="InterPro" id="IPR011429">
    <property type="entry name" value="Cyt_c_Planctomycete-type"/>
</dbReference>
<dbReference type="Pfam" id="PF07635">
    <property type="entry name" value="PSCyt1"/>
    <property type="match status" value="1"/>
</dbReference>
<dbReference type="SUPFAM" id="SSF52047">
    <property type="entry name" value="RNI-like"/>
    <property type="match status" value="1"/>
</dbReference>
<evidence type="ECO:0000259" key="4">
    <source>
        <dbReference type="Pfam" id="PF09990"/>
    </source>
</evidence>
<evidence type="ECO:0000259" key="2">
    <source>
        <dbReference type="Pfam" id="PF00754"/>
    </source>
</evidence>
<feature type="transmembrane region" description="Helical" evidence="1">
    <location>
        <begin position="14"/>
        <end position="33"/>
    </location>
</feature>
<evidence type="ECO:0000259" key="5">
    <source>
        <dbReference type="Pfam" id="PF13290"/>
    </source>
</evidence>
<dbReference type="Pfam" id="PF09990">
    <property type="entry name" value="DUF2231"/>
    <property type="match status" value="1"/>
</dbReference>
<dbReference type="RefSeq" id="WP_072862641.1">
    <property type="nucleotide sequence ID" value="NZ_FQUX01000004.1"/>
</dbReference>
<dbReference type="PANTHER" id="PTHR35889:SF3">
    <property type="entry name" value="F-BOX DOMAIN-CONTAINING PROTEIN"/>
    <property type="match status" value="1"/>
</dbReference>
<dbReference type="AlphaFoldDB" id="A0A1M5C3B2"/>
<dbReference type="Gene3D" id="2.60.120.260">
    <property type="entry name" value="Galactose-binding domain-like"/>
    <property type="match status" value="1"/>
</dbReference>
<proteinExistence type="predicted"/>
<dbReference type="InterPro" id="IPR008979">
    <property type="entry name" value="Galactose-bd-like_sf"/>
</dbReference>
<keyword evidence="7" id="KW-1185">Reference proteome</keyword>
<dbReference type="Proteomes" id="UP000184406">
    <property type="component" value="Unassembled WGS sequence"/>
</dbReference>
<feature type="domain" description="Cytochrome C Planctomycete-type" evidence="3">
    <location>
        <begin position="169"/>
        <end position="228"/>
    </location>
</feature>
<keyword evidence="1" id="KW-0472">Membrane</keyword>
<evidence type="ECO:0000256" key="1">
    <source>
        <dbReference type="SAM" id="Phobius"/>
    </source>
</evidence>
<dbReference type="Pfam" id="PF00754">
    <property type="entry name" value="F5_F8_type_C"/>
    <property type="match status" value="1"/>
</dbReference>
<dbReference type="InterPro" id="IPR032675">
    <property type="entry name" value="LRR_dom_sf"/>
</dbReference>
<feature type="domain" description="F5/8 type C" evidence="2">
    <location>
        <begin position="562"/>
        <end position="663"/>
    </location>
</feature>
<dbReference type="Gene3D" id="3.80.10.10">
    <property type="entry name" value="Ribonuclease Inhibitor"/>
    <property type="match status" value="1"/>
</dbReference>
<feature type="transmembrane region" description="Helical" evidence="1">
    <location>
        <begin position="109"/>
        <end position="128"/>
    </location>
</feature>
<evidence type="ECO:0000313" key="6">
    <source>
        <dbReference type="EMBL" id="SHF49181.1"/>
    </source>
</evidence>
<dbReference type="InterPro" id="IPR000421">
    <property type="entry name" value="FA58C"/>
</dbReference>
<feature type="domain" description="GH29D-like beta-sandwich" evidence="5">
    <location>
        <begin position="461"/>
        <end position="522"/>
    </location>
</feature>
<reference evidence="7" key="1">
    <citation type="submission" date="2016-11" db="EMBL/GenBank/DDBJ databases">
        <authorList>
            <person name="Varghese N."/>
            <person name="Submissions S."/>
        </authorList>
    </citation>
    <scope>NUCLEOTIDE SEQUENCE [LARGE SCALE GENOMIC DNA]</scope>
    <source>
        <strain evidence="7">DSM 17539</strain>
    </source>
</reference>
<sequence length="685" mass="76383">MILQIISLGRLHPLLVHLPIGILVLAFLMELYFRKKESETENNIIIFTLAIAALSTVLSVASGWLLGEDGGYDETLLFRHRWMAIGLAIGSVLLYFIKKYPKSWSKNIYLPLFICVIALLGLTGHYGGSMTHGEDYLYKNEKAKKVVITDVDNALVFNDIIMPILDDKCVSCHNPNKVKGGLIMTNKEQLLLGGESGSLLVAEKDEDPRLIHHIKLPMEDDDHMPPKGKVQLTNQEIQLLEWWIGHENCFDCVAGTLDKTEKINTILNSLEEDTSTRALIAKKVAMVPEDWLASININGPIVTKLAEKNPLLIANLSGNKSLGKNDLKALKKYAENIVELNLGNSNFNDTISSYLTSFKNLTKLQLQNTRITDKSMEVIGDLEHLESLNIYGTDITDLGLVKLTALNGLKTLYPWNSKITKEALDGFSSKHTGITVVSISEDLFTPSSLEPPSIIADTDFFKDSIEVTMDYFFKGVDLYYTLDGSEPDTTSTRYNEPIILTASTQLKAVSHKPGWELSPVKTVSFKKSNILPNSITLNNKPNEKYKGNGGNTLIDLKRGTSNFVDGNWIGYEGSSFAATLKLQKEELISTVSVGAFSSPEKWIFYPTGFKVWVSQDGNNFKLVHTEKLPTEKPNSDTKFQFFDLNIPPTKSTYVKVEVISQLKNPSWHPNPGGKSWLFVDEIVLN</sequence>
<protein>
    <submittedName>
        <fullName evidence="6">Uncharacterized membrane protein</fullName>
    </submittedName>
</protein>
<name>A0A1M5C3B2_9FLAO</name>
<keyword evidence="1" id="KW-0812">Transmembrane</keyword>
<feature type="domain" description="DUF2231" evidence="4">
    <location>
        <begin position="11"/>
        <end position="131"/>
    </location>
</feature>
<evidence type="ECO:0000259" key="3">
    <source>
        <dbReference type="Pfam" id="PF07635"/>
    </source>
</evidence>
<keyword evidence="1" id="KW-1133">Transmembrane helix</keyword>
<dbReference type="InterPro" id="IPR059177">
    <property type="entry name" value="GH29D-like_dom"/>
</dbReference>
<dbReference type="InterPro" id="IPR019251">
    <property type="entry name" value="DUF2231_TM"/>
</dbReference>
<feature type="transmembrane region" description="Helical" evidence="1">
    <location>
        <begin position="45"/>
        <end position="66"/>
    </location>
</feature>
<dbReference type="PANTHER" id="PTHR35889">
    <property type="entry name" value="CYCLOINULO-OLIGOSACCHARIDE FRUCTANOTRANSFERASE-RELATED"/>
    <property type="match status" value="1"/>
</dbReference>
<evidence type="ECO:0000313" key="7">
    <source>
        <dbReference type="Proteomes" id="UP000184406"/>
    </source>
</evidence>
<dbReference type="EMBL" id="FQUX01000004">
    <property type="protein sequence ID" value="SHF49181.1"/>
    <property type="molecule type" value="Genomic_DNA"/>
</dbReference>
<gene>
    <name evidence="6" type="ORF">SAMN03080594_104354</name>
</gene>
<accession>A0A1M5C3B2</accession>
<dbReference type="Pfam" id="PF13290">
    <property type="entry name" value="CHB_HEX_C_1"/>
    <property type="match status" value="1"/>
</dbReference>
<feature type="transmembrane region" description="Helical" evidence="1">
    <location>
        <begin position="78"/>
        <end position="97"/>
    </location>
</feature>
<dbReference type="OrthoDB" id="1099022at2"/>